<evidence type="ECO:0000313" key="3">
    <source>
        <dbReference type="Proteomes" id="UP000827892"/>
    </source>
</evidence>
<reference evidence="2 3" key="1">
    <citation type="submission" date="2022-05" db="EMBL/GenBank/DDBJ databases">
        <title>Chromosome-level reference genomes for two strains of Caenorhabditis briggsae: an improved platform for comparative genomics.</title>
        <authorList>
            <person name="Stevens L."/>
            <person name="Andersen E.C."/>
        </authorList>
    </citation>
    <scope>NUCLEOTIDE SEQUENCE [LARGE SCALE GENOMIC DNA]</scope>
    <source>
        <strain evidence="2">QX1410_ONT</strain>
        <tissue evidence="2">Whole-organism</tissue>
    </source>
</reference>
<evidence type="ECO:0000313" key="2">
    <source>
        <dbReference type="EMBL" id="ULT85081.1"/>
    </source>
</evidence>
<proteinExistence type="predicted"/>
<dbReference type="AlphaFoldDB" id="A0AAE9A1W0"/>
<organism evidence="2 3">
    <name type="scientific">Caenorhabditis briggsae</name>
    <dbReference type="NCBI Taxonomy" id="6238"/>
    <lineage>
        <taxon>Eukaryota</taxon>
        <taxon>Metazoa</taxon>
        <taxon>Ecdysozoa</taxon>
        <taxon>Nematoda</taxon>
        <taxon>Chromadorea</taxon>
        <taxon>Rhabditida</taxon>
        <taxon>Rhabditina</taxon>
        <taxon>Rhabditomorpha</taxon>
        <taxon>Rhabditoidea</taxon>
        <taxon>Rhabditidae</taxon>
        <taxon>Peloderinae</taxon>
        <taxon>Caenorhabditis</taxon>
    </lineage>
</organism>
<feature type="region of interest" description="Disordered" evidence="1">
    <location>
        <begin position="9"/>
        <end position="46"/>
    </location>
</feature>
<evidence type="ECO:0000256" key="1">
    <source>
        <dbReference type="SAM" id="MobiDB-lite"/>
    </source>
</evidence>
<accession>A0AAE9A1W0</accession>
<gene>
    <name evidence="2" type="ORF">L3Y34_013641</name>
</gene>
<sequence length="145" mass="15510">MEAPRIIVKNRYQTDKLVHRKPGTNKKAPSSSSSGGKVMNKARPSRLDPPLDNAILILLCSIKRSLYHEAIYFMKVMARNNTLMEGVGGGRDGYAAGGGGTRESLWRSRAGPPGLAGLDGNARPGWFPTNDGRSGADHAVPPGNK</sequence>
<name>A0AAE9A1W0_CAEBR</name>
<protein>
    <submittedName>
        <fullName evidence="2">Uncharacterized protein</fullName>
    </submittedName>
</protein>
<dbReference type="Proteomes" id="UP000827892">
    <property type="component" value="Chromosome X"/>
</dbReference>
<dbReference type="EMBL" id="CP090896">
    <property type="protein sequence ID" value="ULT85081.1"/>
    <property type="molecule type" value="Genomic_DNA"/>
</dbReference>
<feature type="region of interest" description="Disordered" evidence="1">
    <location>
        <begin position="98"/>
        <end position="145"/>
    </location>
</feature>